<comment type="caution">
    <text evidence="1">The sequence shown here is derived from an EMBL/GenBank/DDBJ whole genome shotgun (WGS) entry which is preliminary data.</text>
</comment>
<sequence length="137" mass="15317">VETGFKDSNWWLEWIRFTVKTVSKSDCYACGSPKPTLITTPFPLNTKNSRIGWACMILLFASSSTTVNIDCLDLHYLYHRVTVRERTPPFQVVKGPYSCISRKVDGGMSVGVLSHCSDMTDVTTTATWGKLMANITN</sequence>
<evidence type="ECO:0000313" key="2">
    <source>
        <dbReference type="Proteomes" id="UP001157502"/>
    </source>
</evidence>
<reference evidence="1" key="1">
    <citation type="submission" date="2021-05" db="EMBL/GenBank/DDBJ databases">
        <authorList>
            <person name="Pan Q."/>
            <person name="Jouanno E."/>
            <person name="Zahm M."/>
            <person name="Klopp C."/>
            <person name="Cabau C."/>
            <person name="Louis A."/>
            <person name="Berthelot C."/>
            <person name="Parey E."/>
            <person name="Roest Crollius H."/>
            <person name="Montfort J."/>
            <person name="Robinson-Rechavi M."/>
            <person name="Bouchez O."/>
            <person name="Lampietro C."/>
            <person name="Lopez Roques C."/>
            <person name="Donnadieu C."/>
            <person name="Postlethwait J."/>
            <person name="Bobe J."/>
            <person name="Dillon D."/>
            <person name="Chandos A."/>
            <person name="von Hippel F."/>
            <person name="Guiguen Y."/>
        </authorList>
    </citation>
    <scope>NUCLEOTIDE SEQUENCE</scope>
    <source>
        <strain evidence="1">YG-Jan2019</strain>
    </source>
</reference>
<gene>
    <name evidence="1" type="ORF">DPEC_G00261270</name>
</gene>
<keyword evidence="2" id="KW-1185">Reference proteome</keyword>
<feature type="non-terminal residue" evidence="1">
    <location>
        <position position="1"/>
    </location>
</feature>
<protein>
    <submittedName>
        <fullName evidence="1">Uncharacterized protein</fullName>
    </submittedName>
</protein>
<organism evidence="1 2">
    <name type="scientific">Dallia pectoralis</name>
    <name type="common">Alaska blackfish</name>
    <dbReference type="NCBI Taxonomy" id="75939"/>
    <lineage>
        <taxon>Eukaryota</taxon>
        <taxon>Metazoa</taxon>
        <taxon>Chordata</taxon>
        <taxon>Craniata</taxon>
        <taxon>Vertebrata</taxon>
        <taxon>Euteleostomi</taxon>
        <taxon>Actinopterygii</taxon>
        <taxon>Neopterygii</taxon>
        <taxon>Teleostei</taxon>
        <taxon>Protacanthopterygii</taxon>
        <taxon>Esociformes</taxon>
        <taxon>Umbridae</taxon>
        <taxon>Dallia</taxon>
    </lineage>
</organism>
<accession>A0ACC2FRT0</accession>
<dbReference type="EMBL" id="CM055750">
    <property type="protein sequence ID" value="KAJ7993987.1"/>
    <property type="molecule type" value="Genomic_DNA"/>
</dbReference>
<proteinExistence type="predicted"/>
<evidence type="ECO:0000313" key="1">
    <source>
        <dbReference type="EMBL" id="KAJ7993987.1"/>
    </source>
</evidence>
<name>A0ACC2FRT0_DALPE</name>
<dbReference type="Proteomes" id="UP001157502">
    <property type="component" value="Chromosome 23"/>
</dbReference>